<evidence type="ECO:0000313" key="3">
    <source>
        <dbReference type="EMBL" id="JAS26056.1"/>
    </source>
</evidence>
<reference evidence="2" key="1">
    <citation type="submission" date="2015-12" db="EMBL/GenBank/DDBJ databases">
        <title>De novo transcriptome assembly of four potential Pierce s Disease insect vectors from Arizona vineyards.</title>
        <authorList>
            <person name="Tassone E.E."/>
        </authorList>
    </citation>
    <scope>NUCLEOTIDE SEQUENCE</scope>
</reference>
<evidence type="ECO:0000259" key="1">
    <source>
        <dbReference type="PROSITE" id="PS51644"/>
    </source>
</evidence>
<dbReference type="InterPro" id="IPR025605">
    <property type="entry name" value="OST-HTH/LOTUS_dom"/>
</dbReference>
<gene>
    <name evidence="3" type="ORF">g.25979</name>
    <name evidence="2" type="ORF">g.25981</name>
</gene>
<feature type="domain" description="HTH OST-type" evidence="1">
    <location>
        <begin position="4"/>
        <end position="76"/>
    </location>
</feature>
<dbReference type="Gene3D" id="3.30.420.610">
    <property type="entry name" value="LOTUS domain-like"/>
    <property type="match status" value="1"/>
</dbReference>
<sequence>MVEDKDRVISNLRACIISSKGGLPFSHLQKEFQFMIGEPIPFKKFGFSSLEAFLRGIPDFHIFQNHSGELMVEAKVKEESAHVSSLIRRQKSDSKRRFMRPIAPARKPFIKEAWIPPLISRRRPQKVPLSITLNNNNQGNSSKNSRMVMVGAGHYSPPTSPVQASYPTSKPKHNLPPRLQKKTFSQEFSANLLSHPLNVDTDYASEARGKEDYENMDLAGSYYQSRQKNETIQLAEGHLNAFHPNDEYDVYGKHIAHKLRSLKGNQAIFAQKLINDVIFEGELEALTKDYKICESQLSYPLDYNIYQQFYP</sequence>
<dbReference type="CDD" id="cd09972">
    <property type="entry name" value="LOTUS_TDRD_OSKAR"/>
    <property type="match status" value="1"/>
</dbReference>
<evidence type="ECO:0000313" key="2">
    <source>
        <dbReference type="EMBL" id="JAS15975.1"/>
    </source>
</evidence>
<organism evidence="2">
    <name type="scientific">Clastoptera arizonana</name>
    <name type="common">Arizona spittle bug</name>
    <dbReference type="NCBI Taxonomy" id="38151"/>
    <lineage>
        <taxon>Eukaryota</taxon>
        <taxon>Metazoa</taxon>
        <taxon>Ecdysozoa</taxon>
        <taxon>Arthropoda</taxon>
        <taxon>Hexapoda</taxon>
        <taxon>Insecta</taxon>
        <taxon>Pterygota</taxon>
        <taxon>Neoptera</taxon>
        <taxon>Paraneoptera</taxon>
        <taxon>Hemiptera</taxon>
        <taxon>Auchenorrhyncha</taxon>
        <taxon>Cercopoidea</taxon>
        <taxon>Clastopteridae</taxon>
        <taxon>Clastoptera</taxon>
    </lineage>
</organism>
<dbReference type="Pfam" id="PF12872">
    <property type="entry name" value="OST-HTH"/>
    <property type="match status" value="1"/>
</dbReference>
<dbReference type="AlphaFoldDB" id="A0A1B6CRM9"/>
<dbReference type="InterPro" id="IPR041966">
    <property type="entry name" value="LOTUS-like"/>
</dbReference>
<dbReference type="PROSITE" id="PS51644">
    <property type="entry name" value="HTH_OST"/>
    <property type="match status" value="1"/>
</dbReference>
<accession>A0A1B6CRM9</accession>
<protein>
    <recommendedName>
        <fullName evidence="1">HTH OST-type domain-containing protein</fullName>
    </recommendedName>
</protein>
<dbReference type="EMBL" id="GEDC01011242">
    <property type="protein sequence ID" value="JAS26056.1"/>
    <property type="molecule type" value="Transcribed_RNA"/>
</dbReference>
<name>A0A1B6CRM9_9HEMI</name>
<proteinExistence type="predicted"/>
<dbReference type="EMBL" id="GEDC01021323">
    <property type="protein sequence ID" value="JAS15975.1"/>
    <property type="molecule type" value="Transcribed_RNA"/>
</dbReference>